<reference evidence="1 2" key="1">
    <citation type="submission" date="2023-11" db="EMBL/GenBank/DDBJ databases">
        <title>Dfirmibasis_genome.</title>
        <authorList>
            <person name="Edelbroek B."/>
            <person name="Kjellin J."/>
            <person name="Jerlstrom-Hultqvist J."/>
            <person name="Soderbom F."/>
        </authorList>
    </citation>
    <scope>NUCLEOTIDE SEQUENCE [LARGE SCALE GENOMIC DNA]</scope>
    <source>
        <strain evidence="1 2">TNS-C-14</strain>
    </source>
</reference>
<sequence>MMTISSICTCNGWWKTNSIWSISISINSGNNNSIIELKKLNNTRQLLEKPKETKKTK</sequence>
<gene>
    <name evidence="1" type="ORF">RB653_003770</name>
</gene>
<organism evidence="1 2">
    <name type="scientific">Dictyostelium firmibasis</name>
    <dbReference type="NCBI Taxonomy" id="79012"/>
    <lineage>
        <taxon>Eukaryota</taxon>
        <taxon>Amoebozoa</taxon>
        <taxon>Evosea</taxon>
        <taxon>Eumycetozoa</taxon>
        <taxon>Dictyostelia</taxon>
        <taxon>Dictyosteliales</taxon>
        <taxon>Dictyosteliaceae</taxon>
        <taxon>Dictyostelium</taxon>
    </lineage>
</organism>
<evidence type="ECO:0000313" key="2">
    <source>
        <dbReference type="Proteomes" id="UP001344447"/>
    </source>
</evidence>
<protein>
    <submittedName>
        <fullName evidence="1">Uncharacterized protein</fullName>
    </submittedName>
</protein>
<keyword evidence="2" id="KW-1185">Reference proteome</keyword>
<accession>A0AAN7YZE8</accession>
<comment type="caution">
    <text evidence="1">The sequence shown here is derived from an EMBL/GenBank/DDBJ whole genome shotgun (WGS) entry which is preliminary data.</text>
</comment>
<name>A0AAN7YZE8_9MYCE</name>
<dbReference type="EMBL" id="JAVFKY010000001">
    <property type="protein sequence ID" value="KAK5582187.1"/>
    <property type="molecule type" value="Genomic_DNA"/>
</dbReference>
<evidence type="ECO:0000313" key="1">
    <source>
        <dbReference type="EMBL" id="KAK5582187.1"/>
    </source>
</evidence>
<proteinExistence type="predicted"/>
<dbReference type="AlphaFoldDB" id="A0AAN7YZE8"/>
<dbReference type="Proteomes" id="UP001344447">
    <property type="component" value="Unassembled WGS sequence"/>
</dbReference>